<accession>A0ABU5YM72</accession>
<keyword evidence="7" id="KW-1185">Reference proteome</keyword>
<organism evidence="6 7">
    <name type="scientific">[Mycobacterium] zoologicum</name>
    <dbReference type="NCBI Taxonomy" id="2872311"/>
    <lineage>
        <taxon>Bacteria</taxon>
        <taxon>Bacillati</taxon>
        <taxon>Actinomycetota</taxon>
        <taxon>Actinomycetes</taxon>
        <taxon>Mycobacteriales</taxon>
        <taxon>Mycobacteriaceae</taxon>
        <taxon>Mycolicibacter</taxon>
    </lineage>
</organism>
<evidence type="ECO:0000256" key="1">
    <source>
        <dbReference type="ARBA" id="ARBA00023015"/>
    </source>
</evidence>
<evidence type="ECO:0000256" key="2">
    <source>
        <dbReference type="ARBA" id="ARBA00023125"/>
    </source>
</evidence>
<gene>
    <name evidence="6" type="ORF">KV112_15705</name>
</gene>
<feature type="domain" description="HTH tetR-type" evidence="5">
    <location>
        <begin position="10"/>
        <end position="70"/>
    </location>
</feature>
<feature type="DNA-binding region" description="H-T-H motif" evidence="4">
    <location>
        <begin position="33"/>
        <end position="52"/>
    </location>
</feature>
<dbReference type="InterPro" id="IPR009057">
    <property type="entry name" value="Homeodomain-like_sf"/>
</dbReference>
<sequence>MADSTDRRADTTRQQIIRAAAHQFAQRPYHAVGLDDILAEAELTKGAMYFHFRSKHALALAVVDGQLSRAGLVVQELVDRKLSGLETLIDFGYQMAVGDITSDATRAMLHLLPVVGRTEGMQTTVLNDVVKTLCVVAERAIAEGDIADTDPEDMTRVLVAVYLGMRQAGDLDEPEQFLRRLERAWAVLLAGVVPAERIDYFLQFIRRRTSLAVKATSGTGTPDAADDRVG</sequence>
<dbReference type="RefSeq" id="WP_224865292.1">
    <property type="nucleotide sequence ID" value="NZ_JAYJJT010000018.1"/>
</dbReference>
<evidence type="ECO:0000313" key="7">
    <source>
        <dbReference type="Proteomes" id="UP001299046"/>
    </source>
</evidence>
<dbReference type="PANTHER" id="PTHR47506">
    <property type="entry name" value="TRANSCRIPTIONAL REGULATORY PROTEIN"/>
    <property type="match status" value="1"/>
</dbReference>
<dbReference type="Proteomes" id="UP001299046">
    <property type="component" value="Unassembled WGS sequence"/>
</dbReference>
<dbReference type="PROSITE" id="PS50977">
    <property type="entry name" value="HTH_TETR_2"/>
    <property type="match status" value="1"/>
</dbReference>
<comment type="caution">
    <text evidence="6">The sequence shown here is derived from an EMBL/GenBank/DDBJ whole genome shotgun (WGS) entry which is preliminary data.</text>
</comment>
<keyword evidence="2 4" id="KW-0238">DNA-binding</keyword>
<reference evidence="6 7" key="1">
    <citation type="submission" date="2023-12" db="EMBL/GenBank/DDBJ databases">
        <title>Description of new species of Mycobacterium terrae complex isolated from sewage at the Sao Paulo Zoological Park Foundation in Brazil.</title>
        <authorList>
            <person name="Romagnoli C.L."/>
            <person name="Conceicao E.C."/>
            <person name="Machado E."/>
            <person name="Barreto L.B.P.F."/>
            <person name="Sharma A."/>
            <person name="Silva N.M."/>
            <person name="Marques L.E."/>
            <person name="Juliana M.A."/>
            <person name="Lourenco M.C.S."/>
            <person name="Digiampietri L.A."/>
            <person name="Suffys P.N."/>
            <person name="Viana-Niero C."/>
        </authorList>
    </citation>
    <scope>NUCLEOTIDE SEQUENCE [LARGE SCALE GENOMIC DNA]</scope>
    <source>
        <strain evidence="6 7">MYC123</strain>
    </source>
</reference>
<dbReference type="PRINTS" id="PR00455">
    <property type="entry name" value="HTHTETR"/>
</dbReference>
<dbReference type="SUPFAM" id="SSF48498">
    <property type="entry name" value="Tetracyclin repressor-like, C-terminal domain"/>
    <property type="match status" value="1"/>
</dbReference>
<name>A0ABU5YM72_9MYCO</name>
<evidence type="ECO:0000313" key="6">
    <source>
        <dbReference type="EMBL" id="MEB3051168.1"/>
    </source>
</evidence>
<dbReference type="Pfam" id="PF00440">
    <property type="entry name" value="TetR_N"/>
    <property type="match status" value="1"/>
</dbReference>
<keyword evidence="1" id="KW-0805">Transcription regulation</keyword>
<dbReference type="InterPro" id="IPR036271">
    <property type="entry name" value="Tet_transcr_reg_TetR-rel_C_sf"/>
</dbReference>
<keyword evidence="3" id="KW-0804">Transcription</keyword>
<dbReference type="SUPFAM" id="SSF46689">
    <property type="entry name" value="Homeodomain-like"/>
    <property type="match status" value="1"/>
</dbReference>
<evidence type="ECO:0000256" key="4">
    <source>
        <dbReference type="PROSITE-ProRule" id="PRU00335"/>
    </source>
</evidence>
<dbReference type="Gene3D" id="1.10.357.10">
    <property type="entry name" value="Tetracycline Repressor, domain 2"/>
    <property type="match status" value="1"/>
</dbReference>
<dbReference type="EMBL" id="JAYJJT010000018">
    <property type="protein sequence ID" value="MEB3051168.1"/>
    <property type="molecule type" value="Genomic_DNA"/>
</dbReference>
<dbReference type="PANTHER" id="PTHR47506:SF1">
    <property type="entry name" value="HTH-TYPE TRANSCRIPTIONAL REGULATOR YJDC"/>
    <property type="match status" value="1"/>
</dbReference>
<evidence type="ECO:0000259" key="5">
    <source>
        <dbReference type="PROSITE" id="PS50977"/>
    </source>
</evidence>
<proteinExistence type="predicted"/>
<evidence type="ECO:0000256" key="3">
    <source>
        <dbReference type="ARBA" id="ARBA00023163"/>
    </source>
</evidence>
<protein>
    <submittedName>
        <fullName evidence="6">TetR/AcrR family transcriptional regulator</fullName>
    </submittedName>
</protein>
<dbReference type="InterPro" id="IPR001647">
    <property type="entry name" value="HTH_TetR"/>
</dbReference>